<keyword evidence="7 12" id="KW-0472">Membrane</keyword>
<keyword evidence="15" id="KW-0282">Flagellum</keyword>
<evidence type="ECO:0000256" key="8">
    <source>
        <dbReference type="ARBA" id="ARBA00023143"/>
    </source>
</evidence>
<dbReference type="RefSeq" id="WP_368846364.1">
    <property type="nucleotide sequence ID" value="NZ_CP194411.1"/>
</dbReference>
<comment type="function">
    <text evidence="9">The M ring may be actively involved in energy transduction.</text>
</comment>
<dbReference type="InterPro" id="IPR045851">
    <property type="entry name" value="AMP-bd_C_sf"/>
</dbReference>
<feature type="coiled-coil region" evidence="10">
    <location>
        <begin position="450"/>
        <end position="480"/>
    </location>
</feature>
<keyword evidence="10" id="KW-0175">Coiled coil</keyword>
<keyword evidence="6 12" id="KW-1133">Transmembrane helix</keyword>
<keyword evidence="8 9" id="KW-0975">Bacterial flagellum</keyword>
<feature type="compositionally biased region" description="Polar residues" evidence="11">
    <location>
        <begin position="297"/>
        <end position="320"/>
    </location>
</feature>
<dbReference type="PANTHER" id="PTHR30046:SF0">
    <property type="entry name" value="FLAGELLAR M-RING PROTEIN"/>
    <property type="match status" value="1"/>
</dbReference>
<dbReference type="InterPro" id="IPR043427">
    <property type="entry name" value="YscJ/FliF"/>
</dbReference>
<dbReference type="NCBIfam" id="TIGR00206">
    <property type="entry name" value="fliF"/>
    <property type="match status" value="1"/>
</dbReference>
<dbReference type="PANTHER" id="PTHR30046">
    <property type="entry name" value="FLAGELLAR M-RING PROTEIN"/>
    <property type="match status" value="1"/>
</dbReference>
<comment type="caution">
    <text evidence="15">The sequence shown here is derived from an EMBL/GenBank/DDBJ whole genome shotgun (WGS) entry which is preliminary data.</text>
</comment>
<proteinExistence type="inferred from homology"/>
<name>A0ABV3X359_9FIRM</name>
<evidence type="ECO:0000256" key="1">
    <source>
        <dbReference type="ARBA" id="ARBA00004117"/>
    </source>
</evidence>
<dbReference type="Proteomes" id="UP001559623">
    <property type="component" value="Unassembled WGS sequence"/>
</dbReference>
<accession>A0ABV3X359</accession>
<keyword evidence="16" id="KW-1185">Reference proteome</keyword>
<evidence type="ECO:0000259" key="14">
    <source>
        <dbReference type="Pfam" id="PF08345"/>
    </source>
</evidence>
<evidence type="ECO:0000256" key="2">
    <source>
        <dbReference type="ARBA" id="ARBA00004651"/>
    </source>
</evidence>
<evidence type="ECO:0000256" key="10">
    <source>
        <dbReference type="SAM" id="Coils"/>
    </source>
</evidence>
<evidence type="ECO:0000259" key="13">
    <source>
        <dbReference type="Pfam" id="PF01514"/>
    </source>
</evidence>
<dbReference type="Gene3D" id="3.30.300.30">
    <property type="match status" value="1"/>
</dbReference>
<evidence type="ECO:0000256" key="3">
    <source>
        <dbReference type="ARBA" id="ARBA00007971"/>
    </source>
</evidence>
<protein>
    <recommendedName>
        <fullName evidence="9">Flagellar M-ring protein</fullName>
    </recommendedName>
</protein>
<keyword evidence="15" id="KW-0966">Cell projection</keyword>
<feature type="compositionally biased region" description="Low complexity" evidence="11">
    <location>
        <begin position="321"/>
        <end position="332"/>
    </location>
</feature>
<dbReference type="Pfam" id="PF01514">
    <property type="entry name" value="YscJ_FliF"/>
    <property type="match status" value="1"/>
</dbReference>
<feature type="transmembrane region" description="Helical" evidence="12">
    <location>
        <begin position="428"/>
        <end position="448"/>
    </location>
</feature>
<reference evidence="15 16" key="1">
    <citation type="submission" date="2023-04" db="EMBL/GenBank/DDBJ databases">
        <title>Genome Sequence of Selenomonas sputigena ATCC 33150.</title>
        <authorList>
            <person name="Miller D.P."/>
            <person name="Anvari S."/>
            <person name="Polson S.W."/>
            <person name="Macdonald M."/>
            <person name="Mcdowell J.V."/>
        </authorList>
    </citation>
    <scope>NUCLEOTIDE SEQUENCE [LARGE SCALE GENOMIC DNA]</scope>
    <source>
        <strain evidence="15 16">ATCC 33150</strain>
    </source>
</reference>
<evidence type="ECO:0000256" key="6">
    <source>
        <dbReference type="ARBA" id="ARBA00022989"/>
    </source>
</evidence>
<organism evidence="15 16">
    <name type="scientific">Selenomonas sputigena</name>
    <dbReference type="NCBI Taxonomy" id="69823"/>
    <lineage>
        <taxon>Bacteria</taxon>
        <taxon>Bacillati</taxon>
        <taxon>Bacillota</taxon>
        <taxon>Negativicutes</taxon>
        <taxon>Selenomonadales</taxon>
        <taxon>Selenomonadaceae</taxon>
        <taxon>Selenomonas</taxon>
    </lineage>
</organism>
<dbReference type="PRINTS" id="PR01009">
    <property type="entry name" value="FLGMRINGFLIF"/>
</dbReference>
<dbReference type="InterPro" id="IPR006182">
    <property type="entry name" value="FliF_N_dom"/>
</dbReference>
<evidence type="ECO:0000256" key="12">
    <source>
        <dbReference type="SAM" id="Phobius"/>
    </source>
</evidence>
<dbReference type="PIRSF" id="PIRSF004862">
    <property type="entry name" value="FliF"/>
    <property type="match status" value="1"/>
</dbReference>
<dbReference type="Pfam" id="PF08345">
    <property type="entry name" value="YscJ_FliF_C"/>
    <property type="match status" value="1"/>
</dbReference>
<dbReference type="EMBL" id="JARVLH010000002">
    <property type="protein sequence ID" value="MEX5284631.1"/>
    <property type="molecule type" value="Genomic_DNA"/>
</dbReference>
<dbReference type="InterPro" id="IPR013556">
    <property type="entry name" value="Flag_M-ring_C"/>
</dbReference>
<evidence type="ECO:0000313" key="16">
    <source>
        <dbReference type="Proteomes" id="UP001559623"/>
    </source>
</evidence>
<evidence type="ECO:0000256" key="11">
    <source>
        <dbReference type="SAM" id="MobiDB-lite"/>
    </source>
</evidence>
<feature type="domain" description="Flagellar M-ring N-terminal" evidence="13">
    <location>
        <begin position="43"/>
        <end position="218"/>
    </location>
</feature>
<gene>
    <name evidence="15" type="primary">fliF</name>
    <name evidence="15" type="ORF">QCO44_03115</name>
</gene>
<evidence type="ECO:0000256" key="4">
    <source>
        <dbReference type="ARBA" id="ARBA00022475"/>
    </source>
</evidence>
<feature type="transmembrane region" description="Helical" evidence="12">
    <location>
        <begin position="21"/>
        <end position="41"/>
    </location>
</feature>
<evidence type="ECO:0000256" key="9">
    <source>
        <dbReference type="PIRNR" id="PIRNR004862"/>
    </source>
</evidence>
<keyword evidence="4" id="KW-1003">Cell membrane</keyword>
<comment type="subcellular location">
    <subcellularLocation>
        <location evidence="1 9">Bacterial flagellum basal body</location>
    </subcellularLocation>
    <subcellularLocation>
        <location evidence="2">Cell membrane</location>
        <topology evidence="2">Multi-pass membrane protein</topology>
    </subcellularLocation>
</comment>
<evidence type="ECO:0000313" key="15">
    <source>
        <dbReference type="EMBL" id="MEX5284631.1"/>
    </source>
</evidence>
<keyword evidence="5 12" id="KW-0812">Transmembrane</keyword>
<sequence length="529" mass="58816">MAEWKERYLELWNNYSKRQRYMIIGAAALVFVAIVVGSIVYGSKPDMVPLFTNMEAKDAGEVAAKLKENKVDYEIQESGSGTTILVPSKSVDSTRLDLAAEGLPRGNKGFELFDDSKLGVTEFQNKVNYLQALQGELTRTIEQIDAVEKARVHIVLPEDSLYKKNEKPATASIMLKLKPNAQLSKKEIKGIVNLVAHSVQALTPENITIVDESGKILNDPEESDDGVGQKTLTQMEMTKKVQDNLQKNVQSLLDASLGEGKSFVRISVELDFDQKMTDSQTYTPVVDESGIVRSQQTMSESYAGTSTQPGGPAGTQSNVPNYAAQNNNNSQAEYEKKENTTNYEVNEEKKKVVASPGSIRRLTVAVLVNDDVTQAQQDSILRSVSSAAGINTERGDTISVEPLPFSTEARDKKLADEQAEKDRLDREFYLQLAAFLLVIALGVGAVLMHRRKKRLEQEAIEEQRRQEELERQRLAEERAAQIEAGQVTEEELTAEEQQQLTEMQAIEEMIRNTPEDAAVLIKQWLAGDD</sequence>
<feature type="domain" description="Flagellar M-ring C-terminal" evidence="14">
    <location>
        <begin position="253"/>
        <end position="405"/>
    </location>
</feature>
<evidence type="ECO:0000256" key="5">
    <source>
        <dbReference type="ARBA" id="ARBA00022692"/>
    </source>
</evidence>
<keyword evidence="15" id="KW-0969">Cilium</keyword>
<comment type="similarity">
    <text evidence="3 9">Belongs to the FliF family.</text>
</comment>
<evidence type="ECO:0000256" key="7">
    <source>
        <dbReference type="ARBA" id="ARBA00023136"/>
    </source>
</evidence>
<feature type="region of interest" description="Disordered" evidence="11">
    <location>
        <begin position="297"/>
        <end position="343"/>
    </location>
</feature>
<dbReference type="InterPro" id="IPR000067">
    <property type="entry name" value="FlgMring_FliF"/>
</dbReference>